<dbReference type="Pfam" id="PF03065">
    <property type="entry name" value="Glyco_hydro_57"/>
    <property type="match status" value="1"/>
</dbReference>
<comment type="caution">
    <text evidence="5">The sequence shown here is derived from an EMBL/GenBank/DDBJ whole genome shotgun (WGS) entry which is preliminary data.</text>
</comment>
<dbReference type="InterPro" id="IPR004300">
    <property type="entry name" value="Glyco_hydro_57_N"/>
</dbReference>
<dbReference type="GO" id="GO:0005975">
    <property type="term" value="P:carbohydrate metabolic process"/>
    <property type="evidence" value="ECO:0007669"/>
    <property type="project" value="InterPro"/>
</dbReference>
<gene>
    <name evidence="5" type="ORF">ENV62_05200</name>
</gene>
<dbReference type="PANTHER" id="PTHR36306:SF3">
    <property type="entry name" value="GLYCOSIDE HYDROLASE FAMILY 57"/>
    <property type="match status" value="1"/>
</dbReference>
<evidence type="ECO:0000256" key="2">
    <source>
        <dbReference type="ARBA" id="ARBA00023277"/>
    </source>
</evidence>
<dbReference type="Pfam" id="PF12055">
    <property type="entry name" value="DUF3536"/>
    <property type="match status" value="1"/>
</dbReference>
<dbReference type="SUPFAM" id="SSF88713">
    <property type="entry name" value="Glycoside hydrolase/deacetylase"/>
    <property type="match status" value="1"/>
</dbReference>
<dbReference type="InterPro" id="IPR021923">
    <property type="entry name" value="DUF3536"/>
</dbReference>
<dbReference type="InterPro" id="IPR052046">
    <property type="entry name" value="GH57_Enzymes"/>
</dbReference>
<accession>A0A7C3WQJ1</accession>
<keyword evidence="2 3" id="KW-0119">Carbohydrate metabolism</keyword>
<dbReference type="GO" id="GO:0003824">
    <property type="term" value="F:catalytic activity"/>
    <property type="evidence" value="ECO:0007669"/>
    <property type="project" value="InterPro"/>
</dbReference>
<organism evidence="5">
    <name type="scientific">Desulfobacca acetoxidans</name>
    <dbReference type="NCBI Taxonomy" id="60893"/>
    <lineage>
        <taxon>Bacteria</taxon>
        <taxon>Pseudomonadati</taxon>
        <taxon>Thermodesulfobacteriota</taxon>
        <taxon>Desulfobaccia</taxon>
        <taxon>Desulfobaccales</taxon>
        <taxon>Desulfobaccaceae</taxon>
        <taxon>Desulfobacca</taxon>
    </lineage>
</organism>
<dbReference type="AlphaFoldDB" id="A0A7C3WQJ1"/>
<dbReference type="PANTHER" id="PTHR36306">
    <property type="entry name" value="ALPHA-AMYLASE-RELATED-RELATED"/>
    <property type="match status" value="1"/>
</dbReference>
<evidence type="ECO:0000259" key="4">
    <source>
        <dbReference type="Pfam" id="PF03065"/>
    </source>
</evidence>
<evidence type="ECO:0000313" key="5">
    <source>
        <dbReference type="EMBL" id="HGB14616.1"/>
    </source>
</evidence>
<dbReference type="InterPro" id="IPR027291">
    <property type="entry name" value="Glyco_hydro_38_N_sf"/>
</dbReference>
<dbReference type="Gene3D" id="3.20.110.10">
    <property type="entry name" value="Glycoside hydrolase 38, N terminal domain"/>
    <property type="match status" value="2"/>
</dbReference>
<name>A0A7C3WQJ1_9BACT</name>
<comment type="similarity">
    <text evidence="1 3">Belongs to the glycosyl hydrolase 57 family.</text>
</comment>
<dbReference type="EMBL" id="DTHB01000042">
    <property type="protein sequence ID" value="HGB14616.1"/>
    <property type="molecule type" value="Genomic_DNA"/>
</dbReference>
<proteinExistence type="inferred from homology"/>
<sequence>MSRYICIHGHFYQPPWENPWLEAIEMQDSAYPYHDWNEKINAECYSANAASRILDHAGRIISIPNNYSKISFNFGPTLLAWLAEKDPETYQQILEADKESRKRFSGHGSALAQAYNHMILPLANRRDKYTQVFWGIRDFQHRFGRKPEGMWLPETAVDLETLDIMAELGIRFTILAPHQAKQVSGKGQSHWTEVSGGRIDPTRAYIQRLPSGREINLFFYHHSLSQAVAFGGLLADGVQFAHRLLSGFDETRPDPQLVHIATDGESYGHHHPRGDMALAYAVRYIEENGLARFINYRKYLEENPPDHYVEIFENTSWSCVHGVERWWRNCGCKSGGYPQWNQEWRTPLRNALDWLRDSLTPKFEEAAGRLLKDPWAARNDYIDVILDRSPENVRAFLHKHAFHQPEAGEKIIILKLMELQRHLMLMYTSCGWFFDELSGLETVQILKYAGRAVQLAEDVFGDPTIEPEFLHRLEAAKSNLPEHRDGRHIYEKWVKGAMVDLLKVGAHYAVSSLFEDYPPKTRIFAYSVDREAYQLQESGRVRLALGRARFTSDITLEAAILSFGVLHFGDHNINCGVREFRQPEDYDRMVREASEIFSRADFPETIRCLDRHFGSSVYSLKSLFYDERRKVLDIVMQSTFAETEALYRQIYNLQAPLMRFLTGMDGIPLPISFKNAVNFLLNYHLRKALEEERLDVVPNMLEEAKLWQVELDTAGLGFALKETMQRLAVNFRAQPDNLETLERLDAAAGLAVTLPFQVDIRRVQNIFYAMLQAVYPEWRQRADRGEETAWHWVNRFHSLGEKLSVRVEYCLL</sequence>
<evidence type="ECO:0000256" key="3">
    <source>
        <dbReference type="RuleBase" id="RU361196"/>
    </source>
</evidence>
<dbReference type="CDD" id="cd10797">
    <property type="entry name" value="GH57N_APU_like_1"/>
    <property type="match status" value="1"/>
</dbReference>
<evidence type="ECO:0000256" key="1">
    <source>
        <dbReference type="ARBA" id="ARBA00006821"/>
    </source>
</evidence>
<feature type="domain" description="Glycoside hydrolase family 57 N-terminal" evidence="4">
    <location>
        <begin position="70"/>
        <end position="308"/>
    </location>
</feature>
<reference evidence="5" key="1">
    <citation type="journal article" date="2020" name="mSystems">
        <title>Genome- and Community-Level Interaction Insights into Carbon Utilization and Element Cycling Functions of Hydrothermarchaeota in Hydrothermal Sediment.</title>
        <authorList>
            <person name="Zhou Z."/>
            <person name="Liu Y."/>
            <person name="Xu W."/>
            <person name="Pan J."/>
            <person name="Luo Z.H."/>
            <person name="Li M."/>
        </authorList>
    </citation>
    <scope>NUCLEOTIDE SEQUENCE [LARGE SCALE GENOMIC DNA]</scope>
    <source>
        <strain evidence="5">SpSt-776</strain>
    </source>
</reference>
<protein>
    <submittedName>
        <fullName evidence="5">DUF3536 domain-containing protein</fullName>
    </submittedName>
</protein>
<dbReference type="InterPro" id="IPR011330">
    <property type="entry name" value="Glyco_hydro/deAcase_b/a-brl"/>
</dbReference>